<evidence type="ECO:0000259" key="6">
    <source>
        <dbReference type="PROSITE" id="PS50109"/>
    </source>
</evidence>
<proteinExistence type="predicted"/>
<dbReference type="NCBIfam" id="TIGR00229">
    <property type="entry name" value="sensory_box"/>
    <property type="match status" value="1"/>
</dbReference>
<dbReference type="GO" id="GO:0004673">
    <property type="term" value="F:protein histidine kinase activity"/>
    <property type="evidence" value="ECO:0007669"/>
    <property type="project" value="UniProtKB-EC"/>
</dbReference>
<evidence type="ECO:0000256" key="2">
    <source>
        <dbReference type="ARBA" id="ARBA00012438"/>
    </source>
</evidence>
<dbReference type="Gene3D" id="3.30.450.20">
    <property type="entry name" value="PAS domain"/>
    <property type="match status" value="1"/>
</dbReference>
<dbReference type="CDD" id="cd00130">
    <property type="entry name" value="PAS"/>
    <property type="match status" value="1"/>
</dbReference>
<dbReference type="InterPro" id="IPR029016">
    <property type="entry name" value="GAF-like_dom_sf"/>
</dbReference>
<dbReference type="SUPFAM" id="SSF55781">
    <property type="entry name" value="GAF domain-like"/>
    <property type="match status" value="1"/>
</dbReference>
<dbReference type="PANTHER" id="PTHR43304">
    <property type="entry name" value="PHYTOCHROME-LIKE PROTEIN CPH1"/>
    <property type="match status" value="1"/>
</dbReference>
<dbReference type="InterPro" id="IPR052162">
    <property type="entry name" value="Sensor_kinase/Photoreceptor"/>
</dbReference>
<feature type="domain" description="Histidine kinase" evidence="6">
    <location>
        <begin position="514"/>
        <end position="736"/>
    </location>
</feature>
<reference evidence="8" key="1">
    <citation type="journal article" date="2015" name="Nature">
        <title>Complex archaea that bridge the gap between prokaryotes and eukaryotes.</title>
        <authorList>
            <person name="Spang A."/>
            <person name="Saw J.H."/>
            <person name="Jorgensen S.L."/>
            <person name="Zaremba-Niedzwiedzka K."/>
            <person name="Martijn J."/>
            <person name="Lind A.E."/>
            <person name="van Eijk R."/>
            <person name="Schleper C."/>
            <person name="Guy L."/>
            <person name="Ettema T.J."/>
        </authorList>
    </citation>
    <scope>NUCLEOTIDE SEQUENCE</scope>
</reference>
<accession>A0A0F9MN61</accession>
<dbReference type="PANTHER" id="PTHR43304:SF1">
    <property type="entry name" value="PAC DOMAIN-CONTAINING PROTEIN"/>
    <property type="match status" value="1"/>
</dbReference>
<feature type="domain" description="PAS" evidence="7">
    <location>
        <begin position="16"/>
        <end position="86"/>
    </location>
</feature>
<dbReference type="InterPro" id="IPR035965">
    <property type="entry name" value="PAS-like_dom_sf"/>
</dbReference>
<organism evidence="8">
    <name type="scientific">marine sediment metagenome</name>
    <dbReference type="NCBI Taxonomy" id="412755"/>
    <lineage>
        <taxon>unclassified sequences</taxon>
        <taxon>metagenomes</taxon>
        <taxon>ecological metagenomes</taxon>
    </lineage>
</organism>
<dbReference type="Pfam" id="PF13426">
    <property type="entry name" value="PAS_9"/>
    <property type="match status" value="2"/>
</dbReference>
<sequence>MINPEHHENEEKNTFVSNKFRDLFDSINQALFLFNFMGEILDVNNGACDLLGFSRTKLLKMNLHNIVAPEFVSKLSKGIKDTFQSGTKTFESGLKHRDGEIIPVRLFMKIIELNATKVILTTAQESIELVSREKDIKELIAILHQIPIPVLKIKQNLVIYANNAAKEVFDIRENEVIKPKFNELITEAKKKNSTITTEVKFGKLIYTLDIIPGQEEDHFTIYGRDITEHTKAEKLIDYLAKFPSENPNPVLWVNNDSVVYSNQAGEILFRVKRFSKIPDFLKKEIEESLIKDEVVEKEVEFDNRIYLLNISRVQNQDFISIHGIDISERKKAEKMLQQFSHQMEFLNHIIMAGNVASDINLFLKEILSSTLQLMDFEVGVIYLIDANEQFAEIVCSHNISQELIIRNKELTFKQEAFQTIFIKGIPLFSDNSSTLYSDDAIFSTFSSIASIPIFSEDKVIGSICIASKNRYFFSHEERDLLKLLGREIGAIINKMKTEEALSEARTITEFYRDLVVHDISNILQNINMSVEIVSLLQGKEEKIEKIFKLVGNVKEQLIRGSNLITNIRKLSKISTTGINLEPTETLQFLHEAVKFIQVSFPNKDLNIKIDSPFKEVFIQANEFILDVFENILFNAVKYNNSIPIEIVICILKEKLSGKDYLRIEFRDNGIGVSDQRKETILKTISEGKRDVKGIGIGLYTTVQIINSYSGKIWIEDKVKGDHSKGSNFIILIPLIV</sequence>
<dbReference type="InterPro" id="IPR003018">
    <property type="entry name" value="GAF"/>
</dbReference>
<dbReference type="EMBL" id="LAZR01004418">
    <property type="protein sequence ID" value="KKN08770.1"/>
    <property type="molecule type" value="Genomic_DNA"/>
</dbReference>
<dbReference type="PROSITE" id="PS50112">
    <property type="entry name" value="PAS"/>
    <property type="match status" value="1"/>
</dbReference>
<dbReference type="PROSITE" id="PS50109">
    <property type="entry name" value="HIS_KIN"/>
    <property type="match status" value="1"/>
</dbReference>
<dbReference type="Pfam" id="PF02518">
    <property type="entry name" value="HATPase_c"/>
    <property type="match status" value="1"/>
</dbReference>
<comment type="caution">
    <text evidence="8">The sequence shown here is derived from an EMBL/GenBank/DDBJ whole genome shotgun (WGS) entry which is preliminary data.</text>
</comment>
<dbReference type="AlphaFoldDB" id="A0A0F9MN61"/>
<evidence type="ECO:0000256" key="4">
    <source>
        <dbReference type="ARBA" id="ARBA00022679"/>
    </source>
</evidence>
<name>A0A0F9MN61_9ZZZZ</name>
<dbReference type="Gene3D" id="3.30.450.40">
    <property type="match status" value="1"/>
</dbReference>
<dbReference type="InterPro" id="IPR004358">
    <property type="entry name" value="Sig_transdc_His_kin-like_C"/>
</dbReference>
<dbReference type="Gene3D" id="3.30.565.10">
    <property type="entry name" value="Histidine kinase-like ATPase, C-terminal domain"/>
    <property type="match status" value="1"/>
</dbReference>
<dbReference type="EC" id="2.7.13.3" evidence="2"/>
<protein>
    <recommendedName>
        <fullName evidence="2">histidine kinase</fullName>
        <ecNumber evidence="2">2.7.13.3</ecNumber>
    </recommendedName>
</protein>
<dbReference type="SMART" id="SM00091">
    <property type="entry name" value="PAS"/>
    <property type="match status" value="2"/>
</dbReference>
<dbReference type="InterPro" id="IPR036890">
    <property type="entry name" value="HATPase_C_sf"/>
</dbReference>
<comment type="catalytic activity">
    <reaction evidence="1">
        <text>ATP + protein L-histidine = ADP + protein N-phospho-L-histidine.</text>
        <dbReference type="EC" id="2.7.13.3"/>
    </reaction>
</comment>
<evidence type="ECO:0000256" key="3">
    <source>
        <dbReference type="ARBA" id="ARBA00022553"/>
    </source>
</evidence>
<evidence type="ECO:0000256" key="1">
    <source>
        <dbReference type="ARBA" id="ARBA00000085"/>
    </source>
</evidence>
<keyword evidence="5" id="KW-0418">Kinase</keyword>
<dbReference type="SMART" id="SM00065">
    <property type="entry name" value="GAF"/>
    <property type="match status" value="1"/>
</dbReference>
<keyword evidence="4" id="KW-0808">Transferase</keyword>
<gene>
    <name evidence="8" type="ORF">LCGC14_1053340</name>
</gene>
<dbReference type="SUPFAM" id="SSF55874">
    <property type="entry name" value="ATPase domain of HSP90 chaperone/DNA topoisomerase II/histidine kinase"/>
    <property type="match status" value="1"/>
</dbReference>
<evidence type="ECO:0000256" key="5">
    <source>
        <dbReference type="ARBA" id="ARBA00022777"/>
    </source>
</evidence>
<dbReference type="SUPFAM" id="SSF55785">
    <property type="entry name" value="PYP-like sensor domain (PAS domain)"/>
    <property type="match status" value="1"/>
</dbReference>
<dbReference type="PRINTS" id="PR00344">
    <property type="entry name" value="BCTRLSENSOR"/>
</dbReference>
<keyword evidence="3" id="KW-0597">Phosphoprotein</keyword>
<evidence type="ECO:0000313" key="8">
    <source>
        <dbReference type="EMBL" id="KKN08770.1"/>
    </source>
</evidence>
<dbReference type="SMART" id="SM00387">
    <property type="entry name" value="HATPase_c"/>
    <property type="match status" value="1"/>
</dbReference>
<dbReference type="InterPro" id="IPR003594">
    <property type="entry name" value="HATPase_dom"/>
</dbReference>
<evidence type="ECO:0000259" key="7">
    <source>
        <dbReference type="PROSITE" id="PS50112"/>
    </source>
</evidence>
<dbReference type="InterPro" id="IPR005467">
    <property type="entry name" value="His_kinase_dom"/>
</dbReference>
<dbReference type="Pfam" id="PF13185">
    <property type="entry name" value="GAF_2"/>
    <property type="match status" value="1"/>
</dbReference>
<dbReference type="InterPro" id="IPR000014">
    <property type="entry name" value="PAS"/>
</dbReference>